<dbReference type="PANTHER" id="PTHR34698:SF2">
    <property type="entry name" value="5-OXOPROLINASE SUBUNIT B"/>
    <property type="match status" value="1"/>
</dbReference>
<keyword evidence="6" id="KW-1185">Reference proteome</keyword>
<dbReference type="GO" id="GO:0005524">
    <property type="term" value="F:ATP binding"/>
    <property type="evidence" value="ECO:0007669"/>
    <property type="project" value="UniProtKB-KW"/>
</dbReference>
<evidence type="ECO:0000313" key="6">
    <source>
        <dbReference type="Proteomes" id="UP000480246"/>
    </source>
</evidence>
<dbReference type="EC" id="3.5.2.9" evidence="5"/>
<keyword evidence="1" id="KW-0547">Nucleotide-binding</keyword>
<name>A0A7C8GQE1_9BACI</name>
<sequence length="226" mass="25140">MQIQYIAEDAVMMRLGDIIDIGVHRQLITLQKQINNGNYLGITEAVIGFTTLVVYFDPMHTSHITVEKLLRDLSKSDLEISSSPTVHHIPVCYDYGLDIHYVANYHQITVEEVIELHISAVYTVYFIGFSPGFPFLGGMNDKIATPRKAAPRQSVEAGSIGIAGKQTGIYPGQSPGGWQIIGRTPVNLVKINNEQPTLLQSGDQIHFYPINKKEFLETANNEGLEQ</sequence>
<dbReference type="RefSeq" id="WP_153406913.1">
    <property type="nucleotide sequence ID" value="NZ_ML762456.1"/>
</dbReference>
<dbReference type="GO" id="GO:0017168">
    <property type="term" value="F:5-oxoprolinase (ATP-hydrolyzing) activity"/>
    <property type="evidence" value="ECO:0007669"/>
    <property type="project" value="UniProtKB-EC"/>
</dbReference>
<evidence type="ECO:0000256" key="3">
    <source>
        <dbReference type="ARBA" id="ARBA00022840"/>
    </source>
</evidence>
<keyword evidence="3" id="KW-0067">ATP-binding</keyword>
<dbReference type="Pfam" id="PF02682">
    <property type="entry name" value="CT_C_D"/>
    <property type="match status" value="1"/>
</dbReference>
<evidence type="ECO:0000256" key="2">
    <source>
        <dbReference type="ARBA" id="ARBA00022801"/>
    </source>
</evidence>
<dbReference type="Gene3D" id="2.40.100.10">
    <property type="entry name" value="Cyclophilin-like"/>
    <property type="match status" value="1"/>
</dbReference>
<dbReference type="SUPFAM" id="SSF50891">
    <property type="entry name" value="Cyclophilin-like"/>
    <property type="match status" value="1"/>
</dbReference>
<dbReference type="InterPro" id="IPR029000">
    <property type="entry name" value="Cyclophilin-like_dom_sf"/>
</dbReference>
<dbReference type="NCBIfam" id="TIGR00370">
    <property type="entry name" value="5-oxoprolinase subunit PxpB"/>
    <property type="match status" value="1"/>
</dbReference>
<dbReference type="Proteomes" id="UP000480246">
    <property type="component" value="Unassembled WGS sequence"/>
</dbReference>
<dbReference type="InterPro" id="IPR003833">
    <property type="entry name" value="CT_C_D"/>
</dbReference>
<feature type="domain" description="Carboxyltransferase" evidence="4">
    <location>
        <begin position="1"/>
        <end position="199"/>
    </location>
</feature>
<evidence type="ECO:0000259" key="4">
    <source>
        <dbReference type="SMART" id="SM00796"/>
    </source>
</evidence>
<reference evidence="5 6" key="1">
    <citation type="submission" date="2019-10" db="EMBL/GenBank/DDBJ databases">
        <title>Gracilibacillus sp. nov. isolated from rice seeds.</title>
        <authorList>
            <person name="He S."/>
        </authorList>
    </citation>
    <scope>NUCLEOTIDE SEQUENCE [LARGE SCALE GENOMIC DNA]</scope>
    <source>
        <strain evidence="5 6">TD8</strain>
    </source>
</reference>
<keyword evidence="2 5" id="KW-0378">Hydrolase</keyword>
<dbReference type="EMBL" id="WEID01000123">
    <property type="protein sequence ID" value="KAB8125855.1"/>
    <property type="molecule type" value="Genomic_DNA"/>
</dbReference>
<evidence type="ECO:0000256" key="1">
    <source>
        <dbReference type="ARBA" id="ARBA00022741"/>
    </source>
</evidence>
<dbReference type="OrthoDB" id="9778567at2"/>
<dbReference type="InterPro" id="IPR010016">
    <property type="entry name" value="PxpB"/>
</dbReference>
<protein>
    <submittedName>
        <fullName evidence="5">5-oxoprolinase subunit PxpB</fullName>
        <ecNumber evidence="5">3.5.2.9</ecNumber>
    </submittedName>
</protein>
<dbReference type="Gene3D" id="3.30.1360.40">
    <property type="match status" value="1"/>
</dbReference>
<dbReference type="AlphaFoldDB" id="A0A7C8GQE1"/>
<accession>A0A7C8GQE1</accession>
<dbReference type="SMART" id="SM00796">
    <property type="entry name" value="AHS1"/>
    <property type="match status" value="1"/>
</dbReference>
<comment type="caution">
    <text evidence="5">The sequence shown here is derived from an EMBL/GenBank/DDBJ whole genome shotgun (WGS) entry which is preliminary data.</text>
</comment>
<organism evidence="5 6">
    <name type="scientific">Gracilibacillus oryzae</name>
    <dbReference type="NCBI Taxonomy" id="1672701"/>
    <lineage>
        <taxon>Bacteria</taxon>
        <taxon>Bacillati</taxon>
        <taxon>Bacillota</taxon>
        <taxon>Bacilli</taxon>
        <taxon>Bacillales</taxon>
        <taxon>Bacillaceae</taxon>
        <taxon>Gracilibacillus</taxon>
    </lineage>
</organism>
<gene>
    <name evidence="5" type="primary">pxpB</name>
    <name evidence="5" type="ORF">F9U64_21405</name>
</gene>
<proteinExistence type="predicted"/>
<evidence type="ECO:0000313" key="5">
    <source>
        <dbReference type="EMBL" id="KAB8125855.1"/>
    </source>
</evidence>
<dbReference type="SUPFAM" id="SSF160467">
    <property type="entry name" value="PH0987 N-terminal domain-like"/>
    <property type="match status" value="1"/>
</dbReference>
<dbReference type="PANTHER" id="PTHR34698">
    <property type="entry name" value="5-OXOPROLINASE SUBUNIT B"/>
    <property type="match status" value="1"/>
</dbReference>